<comment type="caution">
    <text evidence="2">The sequence shown here is derived from an EMBL/GenBank/DDBJ whole genome shotgun (WGS) entry which is preliminary data.</text>
</comment>
<feature type="transmembrane region" description="Helical" evidence="1">
    <location>
        <begin position="241"/>
        <end position="264"/>
    </location>
</feature>
<feature type="transmembrane region" description="Helical" evidence="1">
    <location>
        <begin position="119"/>
        <end position="137"/>
    </location>
</feature>
<keyword evidence="1" id="KW-1133">Transmembrane helix</keyword>
<feature type="transmembrane region" description="Helical" evidence="1">
    <location>
        <begin position="173"/>
        <end position="196"/>
    </location>
</feature>
<dbReference type="Proteomes" id="UP000723714">
    <property type="component" value="Unassembled WGS sequence"/>
</dbReference>
<proteinExistence type="predicted"/>
<name>A0ABS6D9F4_9FIRM</name>
<feature type="transmembrane region" description="Helical" evidence="1">
    <location>
        <begin position="308"/>
        <end position="326"/>
    </location>
</feature>
<feature type="transmembrane region" description="Helical" evidence="1">
    <location>
        <begin position="216"/>
        <end position="234"/>
    </location>
</feature>
<gene>
    <name evidence="2" type="ORF">HGO97_019865</name>
</gene>
<evidence type="ECO:0000313" key="3">
    <source>
        <dbReference type="Proteomes" id="UP000723714"/>
    </source>
</evidence>
<organism evidence="2 3">
    <name type="scientific">Faecalicatena faecalis</name>
    <dbReference type="NCBI Taxonomy" id="2726362"/>
    <lineage>
        <taxon>Bacteria</taxon>
        <taxon>Bacillati</taxon>
        <taxon>Bacillota</taxon>
        <taxon>Clostridia</taxon>
        <taxon>Lachnospirales</taxon>
        <taxon>Lachnospiraceae</taxon>
        <taxon>Faecalicatena</taxon>
    </lineage>
</organism>
<sequence length="339" mass="38808">MIDKDRELINRYVYEVVKRVPKEQREEIELELRELIGDMSENMTLEQIFVKLGDPAVFARKYREDKNYVIGPEYYDNFLWVMKIVLICTWAGILVSAVVKCIVDYREIVDVIASGLSNAIMGSLSAFGCVTLAFAVMERQKIKVDLKREKVWTPELLNPIPDKKARISRGDCIVSLVFIILFSCLLIFAPQLFGAYSVKGGELAYVPFFNLERWRFILPVFLLGMAAGFVDELIKLVTGCYCRIVMLSSIITNTLGILFSIIVLKVMPFWNTNFAKEVAEQFDDTFKLKVFWQNKQVLGWDGQRLSKIVLTIIIAASILEIAVTVYKTMRYGTDVRGQN</sequence>
<feature type="transmembrane region" description="Helical" evidence="1">
    <location>
        <begin position="78"/>
        <end position="99"/>
    </location>
</feature>
<keyword evidence="1" id="KW-0472">Membrane</keyword>
<evidence type="ECO:0000256" key="1">
    <source>
        <dbReference type="SAM" id="Phobius"/>
    </source>
</evidence>
<dbReference type="EMBL" id="JABACJ020000027">
    <property type="protein sequence ID" value="MBU3878063.1"/>
    <property type="molecule type" value="Genomic_DNA"/>
</dbReference>
<dbReference type="RefSeq" id="WP_216244612.1">
    <property type="nucleotide sequence ID" value="NZ_JABACJ020000027.1"/>
</dbReference>
<protein>
    <submittedName>
        <fullName evidence="2">Uncharacterized protein</fullName>
    </submittedName>
</protein>
<reference evidence="2 3" key="1">
    <citation type="submission" date="2021-06" db="EMBL/GenBank/DDBJ databases">
        <title>Faecalicatena sp. nov. isolated from porcine feces.</title>
        <authorList>
            <person name="Oh B.S."/>
            <person name="Lee J.H."/>
        </authorList>
    </citation>
    <scope>NUCLEOTIDE SEQUENCE [LARGE SCALE GENOMIC DNA]</scope>
    <source>
        <strain evidence="2 3">AGMB00832</strain>
    </source>
</reference>
<keyword evidence="1" id="KW-0812">Transmembrane</keyword>
<evidence type="ECO:0000313" key="2">
    <source>
        <dbReference type="EMBL" id="MBU3878063.1"/>
    </source>
</evidence>
<keyword evidence="3" id="KW-1185">Reference proteome</keyword>
<accession>A0ABS6D9F4</accession>